<evidence type="ECO:0000313" key="2">
    <source>
        <dbReference type="Proteomes" id="UP000276133"/>
    </source>
</evidence>
<gene>
    <name evidence="1" type="ORF">BpHYR1_039130</name>
</gene>
<protein>
    <submittedName>
        <fullName evidence="1">Uncharacterized protein</fullName>
    </submittedName>
</protein>
<dbReference type="AlphaFoldDB" id="A0A3M7PBC9"/>
<feature type="non-terminal residue" evidence="1">
    <location>
        <position position="1"/>
    </location>
</feature>
<comment type="caution">
    <text evidence="1">The sequence shown here is derived from an EMBL/GenBank/DDBJ whole genome shotgun (WGS) entry which is preliminary data.</text>
</comment>
<dbReference type="EMBL" id="REGN01012212">
    <property type="protein sequence ID" value="RMZ96421.1"/>
    <property type="molecule type" value="Genomic_DNA"/>
</dbReference>
<accession>A0A3M7PBC9</accession>
<sequence>IFVIEHDGELPPFEVDFNERWSDYVDIEPNDIKMIKLFEQKVPRIFQNFLAVRASIGSPVQNPLRQKNLLEKDNL</sequence>
<reference evidence="1 2" key="1">
    <citation type="journal article" date="2018" name="Sci. Rep.">
        <title>Genomic signatures of local adaptation to the degree of environmental predictability in rotifers.</title>
        <authorList>
            <person name="Franch-Gras L."/>
            <person name="Hahn C."/>
            <person name="Garcia-Roger E.M."/>
            <person name="Carmona M.J."/>
            <person name="Serra M."/>
            <person name="Gomez A."/>
        </authorList>
    </citation>
    <scope>NUCLEOTIDE SEQUENCE [LARGE SCALE GENOMIC DNA]</scope>
    <source>
        <strain evidence="1">HYR1</strain>
    </source>
</reference>
<keyword evidence="2" id="KW-1185">Reference proteome</keyword>
<dbReference type="Proteomes" id="UP000276133">
    <property type="component" value="Unassembled WGS sequence"/>
</dbReference>
<proteinExistence type="predicted"/>
<evidence type="ECO:0000313" key="1">
    <source>
        <dbReference type="EMBL" id="RMZ96421.1"/>
    </source>
</evidence>
<organism evidence="1 2">
    <name type="scientific">Brachionus plicatilis</name>
    <name type="common">Marine rotifer</name>
    <name type="synonym">Brachionus muelleri</name>
    <dbReference type="NCBI Taxonomy" id="10195"/>
    <lineage>
        <taxon>Eukaryota</taxon>
        <taxon>Metazoa</taxon>
        <taxon>Spiralia</taxon>
        <taxon>Gnathifera</taxon>
        <taxon>Rotifera</taxon>
        <taxon>Eurotatoria</taxon>
        <taxon>Monogononta</taxon>
        <taxon>Pseudotrocha</taxon>
        <taxon>Ploima</taxon>
        <taxon>Brachionidae</taxon>
        <taxon>Brachionus</taxon>
    </lineage>
</organism>
<name>A0A3M7PBC9_BRAPC</name>